<dbReference type="AlphaFoldDB" id="A0A2M6WAQ4"/>
<accession>A0A2M6WAQ4</accession>
<dbReference type="Proteomes" id="UP000231464">
    <property type="component" value="Unassembled WGS sequence"/>
</dbReference>
<evidence type="ECO:0000259" key="4">
    <source>
        <dbReference type="Pfam" id="PF00905"/>
    </source>
</evidence>
<protein>
    <recommendedName>
        <fullName evidence="8">Penicillin-binding protein 2</fullName>
    </recommendedName>
</protein>
<dbReference type="Gene3D" id="3.40.710.10">
    <property type="entry name" value="DD-peptidase/beta-lactamase superfamily"/>
    <property type="match status" value="1"/>
</dbReference>
<evidence type="ECO:0000256" key="1">
    <source>
        <dbReference type="ARBA" id="ARBA00004370"/>
    </source>
</evidence>
<organism evidence="6 7">
    <name type="scientific">Candidatus Kuenenbacteria bacterium CG10_big_fil_rev_8_21_14_0_10_36_11</name>
    <dbReference type="NCBI Taxonomy" id="1974618"/>
    <lineage>
        <taxon>Bacteria</taxon>
        <taxon>Candidatus Kueneniibacteriota</taxon>
    </lineage>
</organism>
<evidence type="ECO:0000313" key="7">
    <source>
        <dbReference type="Proteomes" id="UP000231464"/>
    </source>
</evidence>
<dbReference type="PANTHER" id="PTHR30627">
    <property type="entry name" value="PEPTIDOGLYCAN D,D-TRANSPEPTIDASE"/>
    <property type="match status" value="1"/>
</dbReference>
<dbReference type="InterPro" id="IPR012338">
    <property type="entry name" value="Beta-lactam/transpept-like"/>
</dbReference>
<dbReference type="SUPFAM" id="SSF56519">
    <property type="entry name" value="Penicillin binding protein dimerisation domain"/>
    <property type="match status" value="1"/>
</dbReference>
<dbReference type="InterPro" id="IPR005311">
    <property type="entry name" value="PBP_dimer"/>
</dbReference>
<evidence type="ECO:0008006" key="8">
    <source>
        <dbReference type="Google" id="ProtNLM"/>
    </source>
</evidence>
<dbReference type="InterPro" id="IPR001460">
    <property type="entry name" value="PCN-bd_Tpept"/>
</dbReference>
<dbReference type="EMBL" id="PFBP01000023">
    <property type="protein sequence ID" value="PIT89890.1"/>
    <property type="molecule type" value="Genomic_DNA"/>
</dbReference>
<name>A0A2M6WAQ4_9BACT</name>
<dbReference type="PANTHER" id="PTHR30627:SF1">
    <property type="entry name" value="PEPTIDOGLYCAN D,D-TRANSPEPTIDASE FTSI"/>
    <property type="match status" value="1"/>
</dbReference>
<dbReference type="GO" id="GO:0005886">
    <property type="term" value="C:plasma membrane"/>
    <property type="evidence" value="ECO:0007669"/>
    <property type="project" value="TreeGrafter"/>
</dbReference>
<sequence>MSVHLTVNKRNHGHGFNRITLLKVLFFVLVVIVIARLFYLQVWRHNYYVSLAEKRHNKIEQVTPMRGEIYTFDSTANDAAKKLNPIALNQKYYLLYSQPVLIKDATATLDAIEKTVPLEKEEREQITKRLAKNDSYEPLKHFLTLEQKEKISQLKLTGLGFEEETKRIYPQNDLFAHVLGFLGFSGDMRVGQYGLEEYFETYLAGMGGVIMREKDPKGRLIGLEMMIKDPVVDGNSLVLTVDQAIQFQVCNVLKKWVEKMAADDGTAIVVAPDTGQIMALCNAPSFDLNNYSQVESANIYTNRAISEAYEPGSVFKAITLAAALDSGAVMPDTKYVDLGFVKFGPYIIRNAKNKIYGEVDMTSVLENSINTGAIFAALKTGRDTFKKYVEKFGFGVKTQIQLPHEAIGNLQTLNLKKDIYTATASYGQGIMATPMQMVMSYAAIANNGILMQPQIIAEKIFENGRIEKIQPQEVRRVISSSAANILKAMLVSVVKNGHAKGAQVSGFYVAGKTGTADIADKKGGYSTDTIHTFIGFAPADKPKFVVLVKITKPRNSTFAEGSVVPAFAEIAKFLLNYYQVKPEY</sequence>
<gene>
    <name evidence="6" type="ORF">COU23_01460</name>
</gene>
<proteinExistence type="predicted"/>
<keyword evidence="3" id="KW-0812">Transmembrane</keyword>
<dbReference type="GO" id="GO:0071555">
    <property type="term" value="P:cell wall organization"/>
    <property type="evidence" value="ECO:0007669"/>
    <property type="project" value="TreeGrafter"/>
</dbReference>
<evidence type="ECO:0000259" key="5">
    <source>
        <dbReference type="Pfam" id="PF03717"/>
    </source>
</evidence>
<feature type="domain" description="Penicillin-binding protein dimerisation" evidence="5">
    <location>
        <begin position="63"/>
        <end position="221"/>
    </location>
</feature>
<evidence type="ECO:0000256" key="2">
    <source>
        <dbReference type="ARBA" id="ARBA00023136"/>
    </source>
</evidence>
<dbReference type="InterPro" id="IPR036138">
    <property type="entry name" value="PBP_dimer_sf"/>
</dbReference>
<dbReference type="InterPro" id="IPR050515">
    <property type="entry name" value="Beta-lactam/transpept"/>
</dbReference>
<evidence type="ECO:0000313" key="6">
    <source>
        <dbReference type="EMBL" id="PIT89890.1"/>
    </source>
</evidence>
<dbReference type="GO" id="GO:0008658">
    <property type="term" value="F:penicillin binding"/>
    <property type="evidence" value="ECO:0007669"/>
    <property type="project" value="InterPro"/>
</dbReference>
<comment type="subcellular location">
    <subcellularLocation>
        <location evidence="1">Membrane</location>
    </subcellularLocation>
</comment>
<dbReference type="Gene3D" id="3.90.1310.10">
    <property type="entry name" value="Penicillin-binding protein 2a (Domain 2)"/>
    <property type="match status" value="1"/>
</dbReference>
<feature type="domain" description="Penicillin-binding protein transpeptidase" evidence="4">
    <location>
        <begin position="265"/>
        <end position="569"/>
    </location>
</feature>
<evidence type="ECO:0000256" key="3">
    <source>
        <dbReference type="SAM" id="Phobius"/>
    </source>
</evidence>
<dbReference type="Pfam" id="PF00905">
    <property type="entry name" value="Transpeptidase"/>
    <property type="match status" value="1"/>
</dbReference>
<comment type="caution">
    <text evidence="6">The sequence shown here is derived from an EMBL/GenBank/DDBJ whole genome shotgun (WGS) entry which is preliminary data.</text>
</comment>
<keyword evidence="3" id="KW-1133">Transmembrane helix</keyword>
<dbReference type="SUPFAM" id="SSF56601">
    <property type="entry name" value="beta-lactamase/transpeptidase-like"/>
    <property type="match status" value="1"/>
</dbReference>
<dbReference type="Pfam" id="PF03717">
    <property type="entry name" value="PBP_dimer"/>
    <property type="match status" value="1"/>
</dbReference>
<dbReference type="Gene3D" id="3.30.450.330">
    <property type="match status" value="1"/>
</dbReference>
<feature type="transmembrane region" description="Helical" evidence="3">
    <location>
        <begin position="21"/>
        <end position="39"/>
    </location>
</feature>
<reference evidence="7" key="1">
    <citation type="submission" date="2017-09" db="EMBL/GenBank/DDBJ databases">
        <title>Depth-based differentiation of microbial function through sediment-hosted aquifers and enrichment of novel symbionts in the deep terrestrial subsurface.</title>
        <authorList>
            <person name="Probst A.J."/>
            <person name="Ladd B."/>
            <person name="Jarett J.K."/>
            <person name="Geller-Mcgrath D.E."/>
            <person name="Sieber C.M.K."/>
            <person name="Emerson J.B."/>
            <person name="Anantharaman K."/>
            <person name="Thomas B.C."/>
            <person name="Malmstrom R."/>
            <person name="Stieglmeier M."/>
            <person name="Klingl A."/>
            <person name="Woyke T."/>
            <person name="Ryan C.M."/>
            <person name="Banfield J.F."/>
        </authorList>
    </citation>
    <scope>NUCLEOTIDE SEQUENCE [LARGE SCALE GENOMIC DNA]</scope>
</reference>
<keyword evidence="2 3" id="KW-0472">Membrane</keyword>